<dbReference type="AlphaFoldDB" id="A0A2Z3HV67"/>
<feature type="transmembrane region" description="Helical" evidence="1">
    <location>
        <begin position="32"/>
        <end position="48"/>
    </location>
</feature>
<keyword evidence="3" id="KW-1185">Reference proteome</keyword>
<dbReference type="KEGG" id="phb:HYN04_01900"/>
<accession>A0A2Z3HV67</accession>
<name>A0A2Z3HV67_9CAUL</name>
<keyword evidence="1" id="KW-0812">Transmembrane</keyword>
<reference evidence="3" key="1">
    <citation type="submission" date="2018-05" db="EMBL/GenBank/DDBJ databases">
        <title>Genome sequencing of Phenylobacterium sp. HYN0004.</title>
        <authorList>
            <person name="Yi H."/>
            <person name="Baek C."/>
        </authorList>
    </citation>
    <scope>NUCLEOTIDE SEQUENCE [LARGE SCALE GENOMIC DNA]</scope>
    <source>
        <strain evidence="3">HYN0004</strain>
    </source>
</reference>
<feature type="transmembrane region" description="Helical" evidence="1">
    <location>
        <begin position="292"/>
        <end position="315"/>
    </location>
</feature>
<dbReference type="OrthoDB" id="1689651at2"/>
<feature type="transmembrane region" description="Helical" evidence="1">
    <location>
        <begin position="210"/>
        <end position="240"/>
    </location>
</feature>
<evidence type="ECO:0000313" key="3">
    <source>
        <dbReference type="Proteomes" id="UP000247763"/>
    </source>
</evidence>
<protein>
    <submittedName>
        <fullName evidence="2">DUF979 domain-containing protein</fullName>
    </submittedName>
</protein>
<evidence type="ECO:0000256" key="1">
    <source>
        <dbReference type="SAM" id="Phobius"/>
    </source>
</evidence>
<organism evidence="2 3">
    <name type="scientific">Phenylobacterium parvum</name>
    <dbReference type="NCBI Taxonomy" id="2201350"/>
    <lineage>
        <taxon>Bacteria</taxon>
        <taxon>Pseudomonadati</taxon>
        <taxon>Pseudomonadota</taxon>
        <taxon>Alphaproteobacteria</taxon>
        <taxon>Caulobacterales</taxon>
        <taxon>Caulobacteraceae</taxon>
        <taxon>Phenylobacterium</taxon>
    </lineage>
</organism>
<sequence>MIGLTQVYALAGLVFAGFAVLSLRDAANPRRLRNALFWGLFALSFLAGDRLGDLGNGVLVLVMALTAALGLGRSGSGAADTEARAASARTHGLRLFWPALLIPVLVLAGSLGVRHGGPALAALVDPKQATLVSLSFAAVVVAALSVRLFRQPVLSPLTEGLRLADTVGWMALLPQMLAALGAVFALAGVGAVVGETVTRVFSMDTRLAAVAVYCLGMAGFTVLMGNAFAAFPVMTAGVALPVLVKVYGGDPAAICAIGMLSGFCGTLLTPLAANFNLAPAALLDLDDRFAVIRAQAPTALVLLAVNTVLMHVLAFPAHP</sequence>
<dbReference type="Pfam" id="PF06166">
    <property type="entry name" value="DUF979"/>
    <property type="match status" value="1"/>
</dbReference>
<feature type="transmembrane region" description="Helical" evidence="1">
    <location>
        <begin position="169"/>
        <end position="190"/>
    </location>
</feature>
<feature type="transmembrane region" description="Helical" evidence="1">
    <location>
        <begin position="252"/>
        <end position="272"/>
    </location>
</feature>
<proteinExistence type="predicted"/>
<feature type="transmembrane region" description="Helical" evidence="1">
    <location>
        <begin position="6"/>
        <end position="23"/>
    </location>
</feature>
<dbReference type="Proteomes" id="UP000247763">
    <property type="component" value="Chromosome"/>
</dbReference>
<gene>
    <name evidence="2" type="ORF">HYN04_01900</name>
</gene>
<dbReference type="EMBL" id="CP029479">
    <property type="protein sequence ID" value="AWM76629.1"/>
    <property type="molecule type" value="Genomic_DNA"/>
</dbReference>
<feature type="transmembrane region" description="Helical" evidence="1">
    <location>
        <begin position="93"/>
        <end position="111"/>
    </location>
</feature>
<evidence type="ECO:0000313" key="2">
    <source>
        <dbReference type="EMBL" id="AWM76629.1"/>
    </source>
</evidence>
<dbReference type="RefSeq" id="WP_110449198.1">
    <property type="nucleotide sequence ID" value="NZ_CP029479.1"/>
</dbReference>
<keyword evidence="1" id="KW-1133">Transmembrane helix</keyword>
<feature type="transmembrane region" description="Helical" evidence="1">
    <location>
        <begin position="54"/>
        <end position="72"/>
    </location>
</feature>
<feature type="transmembrane region" description="Helical" evidence="1">
    <location>
        <begin position="131"/>
        <end position="149"/>
    </location>
</feature>
<keyword evidence="1" id="KW-0472">Membrane</keyword>
<dbReference type="InterPro" id="IPR009323">
    <property type="entry name" value="DUF979"/>
</dbReference>